<evidence type="ECO:0000313" key="2">
    <source>
        <dbReference type="Proteomes" id="UP000299102"/>
    </source>
</evidence>
<evidence type="ECO:0000313" key="1">
    <source>
        <dbReference type="EMBL" id="GBP80319.1"/>
    </source>
</evidence>
<dbReference type="AlphaFoldDB" id="A0A4C1Z0D2"/>
<dbReference type="Proteomes" id="UP000299102">
    <property type="component" value="Unassembled WGS sequence"/>
</dbReference>
<keyword evidence="2" id="KW-1185">Reference proteome</keyword>
<comment type="caution">
    <text evidence="1">The sequence shown here is derived from an EMBL/GenBank/DDBJ whole genome shotgun (WGS) entry which is preliminary data.</text>
</comment>
<proteinExistence type="predicted"/>
<gene>
    <name evidence="1" type="ORF">EVAR_47821_1</name>
</gene>
<sequence length="128" mass="14470">MNSDFFFQHLTRLKREVEKKRSELINRKGKRGKSGPYVGRGTHQPPTPVFVNGCCGFYVVPRGIHRGKGVITEMVVIRQSRMGCPRSARRALAGELAQRQRPQTAAAPRSRSFYAHSIAARVRFLYGL</sequence>
<protein>
    <submittedName>
        <fullName evidence="1">Uncharacterized protein</fullName>
    </submittedName>
</protein>
<organism evidence="1 2">
    <name type="scientific">Eumeta variegata</name>
    <name type="common">Bagworm moth</name>
    <name type="synonym">Eumeta japonica</name>
    <dbReference type="NCBI Taxonomy" id="151549"/>
    <lineage>
        <taxon>Eukaryota</taxon>
        <taxon>Metazoa</taxon>
        <taxon>Ecdysozoa</taxon>
        <taxon>Arthropoda</taxon>
        <taxon>Hexapoda</taxon>
        <taxon>Insecta</taxon>
        <taxon>Pterygota</taxon>
        <taxon>Neoptera</taxon>
        <taxon>Endopterygota</taxon>
        <taxon>Lepidoptera</taxon>
        <taxon>Glossata</taxon>
        <taxon>Ditrysia</taxon>
        <taxon>Tineoidea</taxon>
        <taxon>Psychidae</taxon>
        <taxon>Oiketicinae</taxon>
        <taxon>Eumeta</taxon>
    </lineage>
</organism>
<accession>A0A4C1Z0D2</accession>
<name>A0A4C1Z0D2_EUMVA</name>
<dbReference type="EMBL" id="BGZK01001456">
    <property type="protein sequence ID" value="GBP80319.1"/>
    <property type="molecule type" value="Genomic_DNA"/>
</dbReference>
<reference evidence="1 2" key="1">
    <citation type="journal article" date="2019" name="Commun. Biol.">
        <title>The bagworm genome reveals a unique fibroin gene that provides high tensile strength.</title>
        <authorList>
            <person name="Kono N."/>
            <person name="Nakamura H."/>
            <person name="Ohtoshi R."/>
            <person name="Tomita M."/>
            <person name="Numata K."/>
            <person name="Arakawa K."/>
        </authorList>
    </citation>
    <scope>NUCLEOTIDE SEQUENCE [LARGE SCALE GENOMIC DNA]</scope>
</reference>